<feature type="transmembrane region" description="Helical" evidence="6">
    <location>
        <begin position="264"/>
        <end position="287"/>
    </location>
</feature>
<dbReference type="EMBL" id="CP090978">
    <property type="protein sequence ID" value="UJF36409.1"/>
    <property type="molecule type" value="Genomic_DNA"/>
</dbReference>
<evidence type="ECO:0000313" key="8">
    <source>
        <dbReference type="EMBL" id="UJF36409.1"/>
    </source>
</evidence>
<feature type="transmembrane region" description="Helical" evidence="6">
    <location>
        <begin position="219"/>
        <end position="244"/>
    </location>
</feature>
<dbReference type="Pfam" id="PF00528">
    <property type="entry name" value="BPD_transp_1"/>
    <property type="match status" value="1"/>
</dbReference>
<dbReference type="Proteomes" id="UP001649230">
    <property type="component" value="Chromosome"/>
</dbReference>
<sequence length="303" mass="34048">MVGGGWQKDLAKNKYLYMLLLPGILYFVIFKYVPMWGVTIAFQDFNMFKGYWNSPWVGLDHFTALFKGVDFGQKFWNTLMISLLKLVFGFPVPIVLALLLNELRLVTFKKVTQTILYLPHFVSWVVLSGIMVVFLNPGDGLINGIIQWFGGTSIDFLNSTEWFRTVLVVSDIYKGAGWGTVVYLAAISNVDPQLYEAATMDGASTWQKMWRITLPSIKSVIIVLGILSLGGIMSAGFEQILLLYNPIVYPVGDVIDTYVYRRGIISADYSLAMAADVFKSLIALILISGTNWLAKRFGEEAVW</sequence>
<dbReference type="PANTHER" id="PTHR43496">
    <property type="entry name" value="PROTEIN LPLB"/>
    <property type="match status" value="1"/>
</dbReference>
<evidence type="ECO:0000256" key="6">
    <source>
        <dbReference type="RuleBase" id="RU363032"/>
    </source>
</evidence>
<dbReference type="RefSeq" id="WP_235122959.1">
    <property type="nucleotide sequence ID" value="NZ_CP090978.1"/>
</dbReference>
<feature type="transmembrane region" description="Helical" evidence="6">
    <location>
        <begin position="75"/>
        <end position="100"/>
    </location>
</feature>
<feature type="transmembrane region" description="Helical" evidence="6">
    <location>
        <begin position="15"/>
        <end position="33"/>
    </location>
</feature>
<keyword evidence="4 6" id="KW-1133">Transmembrane helix</keyword>
<evidence type="ECO:0000256" key="1">
    <source>
        <dbReference type="ARBA" id="ARBA00004141"/>
    </source>
</evidence>
<feature type="transmembrane region" description="Helical" evidence="6">
    <location>
        <begin position="115"/>
        <end position="135"/>
    </location>
</feature>
<evidence type="ECO:0000256" key="3">
    <source>
        <dbReference type="ARBA" id="ARBA00022692"/>
    </source>
</evidence>
<keyword evidence="3 6" id="KW-0812">Transmembrane</keyword>
<reference evidence="8 9" key="1">
    <citation type="journal article" date="2024" name="Int. J. Syst. Evol. Microbiol.">
        <title>Paenibacillus hexagrammi sp. nov., a novel bacterium isolated from the gut content of Hexagrammos agrammus.</title>
        <authorList>
            <person name="Jung H.K."/>
            <person name="Kim D.G."/>
            <person name="Zin H."/>
            <person name="Park J."/>
            <person name="Jung H."/>
            <person name="Kim Y.O."/>
            <person name="Kong H.J."/>
            <person name="Kim J.W."/>
            <person name="Kim Y.S."/>
        </authorList>
    </citation>
    <scope>NUCLEOTIDE SEQUENCE [LARGE SCALE GENOMIC DNA]</scope>
    <source>
        <strain evidence="8 9">YPD9-1</strain>
    </source>
</reference>
<proteinExistence type="inferred from homology"/>
<gene>
    <name evidence="8" type="ORF">L0M14_18660</name>
</gene>
<dbReference type="Gene3D" id="1.10.3720.10">
    <property type="entry name" value="MetI-like"/>
    <property type="match status" value="1"/>
</dbReference>
<dbReference type="PANTHER" id="PTHR43496:SF1">
    <property type="entry name" value="POLYGALACTURONAN_RHAMNOGALACTURONAN TRANSPORT SYSTEM PERMEASE PROTEIN YTEP"/>
    <property type="match status" value="1"/>
</dbReference>
<name>A0ABY3SRV9_9BACL</name>
<accession>A0ABY3SRV9</accession>
<evidence type="ECO:0000256" key="2">
    <source>
        <dbReference type="ARBA" id="ARBA00022448"/>
    </source>
</evidence>
<protein>
    <submittedName>
        <fullName evidence="8">ABC transporter permease subunit</fullName>
    </submittedName>
</protein>
<dbReference type="InterPro" id="IPR000515">
    <property type="entry name" value="MetI-like"/>
</dbReference>
<comment type="subcellular location">
    <subcellularLocation>
        <location evidence="6">Cell membrane</location>
        <topology evidence="6">Multi-pass membrane protein</topology>
    </subcellularLocation>
    <subcellularLocation>
        <location evidence="1">Membrane</location>
        <topology evidence="1">Multi-pass membrane protein</topology>
    </subcellularLocation>
</comment>
<dbReference type="PROSITE" id="PS50928">
    <property type="entry name" value="ABC_TM1"/>
    <property type="match status" value="1"/>
</dbReference>
<organism evidence="8 9">
    <name type="scientific">Paenibacillus hexagrammi</name>
    <dbReference type="NCBI Taxonomy" id="2908839"/>
    <lineage>
        <taxon>Bacteria</taxon>
        <taxon>Bacillati</taxon>
        <taxon>Bacillota</taxon>
        <taxon>Bacilli</taxon>
        <taxon>Bacillales</taxon>
        <taxon>Paenibacillaceae</taxon>
        <taxon>Paenibacillus</taxon>
    </lineage>
</organism>
<evidence type="ECO:0000259" key="7">
    <source>
        <dbReference type="PROSITE" id="PS50928"/>
    </source>
</evidence>
<keyword evidence="5 6" id="KW-0472">Membrane</keyword>
<dbReference type="InterPro" id="IPR035906">
    <property type="entry name" value="MetI-like_sf"/>
</dbReference>
<feature type="domain" description="ABC transmembrane type-1" evidence="7">
    <location>
        <begin position="75"/>
        <end position="290"/>
    </location>
</feature>
<evidence type="ECO:0000313" key="9">
    <source>
        <dbReference type="Proteomes" id="UP001649230"/>
    </source>
</evidence>
<dbReference type="SUPFAM" id="SSF161098">
    <property type="entry name" value="MetI-like"/>
    <property type="match status" value="1"/>
</dbReference>
<keyword evidence="9" id="KW-1185">Reference proteome</keyword>
<evidence type="ECO:0000256" key="5">
    <source>
        <dbReference type="ARBA" id="ARBA00023136"/>
    </source>
</evidence>
<keyword evidence="2 6" id="KW-0813">Transport</keyword>
<comment type="similarity">
    <text evidence="6">Belongs to the binding-protein-dependent transport system permease family.</text>
</comment>
<dbReference type="CDD" id="cd06261">
    <property type="entry name" value="TM_PBP2"/>
    <property type="match status" value="1"/>
</dbReference>
<evidence type="ECO:0000256" key="4">
    <source>
        <dbReference type="ARBA" id="ARBA00022989"/>
    </source>
</evidence>